<dbReference type="Pfam" id="PF17657">
    <property type="entry name" value="DNA_pol3_finger"/>
    <property type="match status" value="1"/>
</dbReference>
<dbReference type="InterPro" id="IPR036397">
    <property type="entry name" value="RNaseH_sf"/>
</dbReference>
<feature type="coiled-coil region" evidence="14">
    <location>
        <begin position="175"/>
        <end position="203"/>
    </location>
</feature>
<dbReference type="InterPro" id="IPR028112">
    <property type="entry name" value="DNA_PolC-type_N_I"/>
</dbReference>
<comment type="catalytic activity">
    <reaction evidence="12 13">
        <text>DNA(n) + a 2'-deoxyribonucleoside 5'-triphosphate = DNA(n+1) + diphosphate</text>
        <dbReference type="Rhea" id="RHEA:22508"/>
        <dbReference type="Rhea" id="RHEA-COMP:17339"/>
        <dbReference type="Rhea" id="RHEA-COMP:17340"/>
        <dbReference type="ChEBI" id="CHEBI:33019"/>
        <dbReference type="ChEBI" id="CHEBI:61560"/>
        <dbReference type="ChEBI" id="CHEBI:173112"/>
        <dbReference type="EC" id="2.7.7.7"/>
    </reaction>
</comment>
<dbReference type="Gene3D" id="1.10.150.700">
    <property type="entry name" value="PolC, middle finger domain"/>
    <property type="match status" value="1"/>
</dbReference>
<dbReference type="FunFam" id="3.30.420.10:FF:000045">
    <property type="entry name" value="3'-5' exonuclease DinG"/>
    <property type="match status" value="1"/>
</dbReference>
<dbReference type="NCBIfam" id="TIGR01405">
    <property type="entry name" value="polC_Gram_pos"/>
    <property type="match status" value="1"/>
</dbReference>
<dbReference type="GO" id="GO:0005737">
    <property type="term" value="C:cytoplasm"/>
    <property type="evidence" value="ECO:0007669"/>
    <property type="project" value="UniProtKB-SubCell"/>
</dbReference>
<dbReference type="InterPro" id="IPR011708">
    <property type="entry name" value="DNA_pol3_alpha_NTPase_dom"/>
</dbReference>
<comment type="function">
    <text evidence="1 13">Required for replicative DNA synthesis. This DNA polymerase also exhibits 3' to 5' exonuclease activity.</text>
</comment>
<keyword evidence="6 13" id="KW-0235">DNA replication</keyword>
<dbReference type="SMART" id="SM00479">
    <property type="entry name" value="EXOIII"/>
    <property type="match status" value="1"/>
</dbReference>
<dbReference type="InterPro" id="IPR004013">
    <property type="entry name" value="PHP_dom"/>
</dbReference>
<dbReference type="Pfam" id="PF02811">
    <property type="entry name" value="PHP"/>
    <property type="match status" value="1"/>
</dbReference>
<dbReference type="InterPro" id="IPR006308">
    <property type="entry name" value="Pol_III_a_PolC-type_gram_pos"/>
</dbReference>
<dbReference type="STRING" id="1471761.B0W44_14980"/>
<keyword evidence="10 13" id="KW-0239">DNA-directed DNA polymerase</keyword>
<dbReference type="InterPro" id="IPR004805">
    <property type="entry name" value="DnaE2/DnaE/PolC"/>
</dbReference>
<comment type="subcellular location">
    <subcellularLocation>
        <location evidence="2 13">Cytoplasm</location>
    </subcellularLocation>
</comment>
<keyword evidence="5 13" id="KW-0548">Nucleotidyltransferase</keyword>
<dbReference type="SUPFAM" id="SSF89550">
    <property type="entry name" value="PHP domain-like"/>
    <property type="match status" value="1"/>
</dbReference>
<dbReference type="InterPro" id="IPR004365">
    <property type="entry name" value="NA-bd_OB_tRNA"/>
</dbReference>
<dbReference type="NCBIfam" id="TIGR00573">
    <property type="entry name" value="dnaq"/>
    <property type="match status" value="1"/>
</dbReference>
<keyword evidence="3 13" id="KW-0963">Cytoplasm</keyword>
<dbReference type="RefSeq" id="WP_077720723.1">
    <property type="nucleotide sequence ID" value="NZ_CP019699.1"/>
</dbReference>
<dbReference type="GO" id="GO:0006261">
    <property type="term" value="P:DNA-templated DNA replication"/>
    <property type="evidence" value="ECO:0007669"/>
    <property type="project" value="UniProtKB-UniRule"/>
</dbReference>
<organism evidence="17 18">
    <name type="scientific">Novibacillus thermophilus</name>
    <dbReference type="NCBI Taxonomy" id="1471761"/>
    <lineage>
        <taxon>Bacteria</taxon>
        <taxon>Bacillati</taxon>
        <taxon>Bacillota</taxon>
        <taxon>Bacilli</taxon>
        <taxon>Bacillales</taxon>
        <taxon>Thermoactinomycetaceae</taxon>
        <taxon>Novibacillus</taxon>
    </lineage>
</organism>
<evidence type="ECO:0000256" key="3">
    <source>
        <dbReference type="ARBA" id="ARBA00022490"/>
    </source>
</evidence>
<dbReference type="OrthoDB" id="9804290at2"/>
<dbReference type="CDD" id="cd06127">
    <property type="entry name" value="DEDDh"/>
    <property type="match status" value="1"/>
</dbReference>
<dbReference type="Gene3D" id="6.10.140.1510">
    <property type="match status" value="1"/>
</dbReference>
<dbReference type="SUPFAM" id="SSF50249">
    <property type="entry name" value="Nucleic acid-binding proteins"/>
    <property type="match status" value="1"/>
</dbReference>
<evidence type="ECO:0000256" key="8">
    <source>
        <dbReference type="ARBA" id="ARBA00022801"/>
    </source>
</evidence>
<dbReference type="InterPro" id="IPR040982">
    <property type="entry name" value="DNA_pol3_finger"/>
</dbReference>
<evidence type="ECO:0000313" key="18">
    <source>
        <dbReference type="Proteomes" id="UP000188603"/>
    </source>
</evidence>
<dbReference type="InterPro" id="IPR044923">
    <property type="entry name" value="PolC_middle_finger_sf"/>
</dbReference>
<dbReference type="Gene3D" id="3.30.1900.20">
    <property type="match status" value="2"/>
</dbReference>
<accession>A0A1U9K9W7</accession>
<reference evidence="17 18" key="1">
    <citation type="journal article" date="2015" name="Int. J. Syst. Evol. Microbiol.">
        <title>Novibacillus thermophilus gen. nov., sp. nov., a Gram-staining-negative and moderately thermophilic member of the family Thermoactinomycetaceae.</title>
        <authorList>
            <person name="Yang G."/>
            <person name="Chen J."/>
            <person name="Zhou S."/>
        </authorList>
    </citation>
    <scope>NUCLEOTIDE SEQUENCE [LARGE SCALE GENOMIC DNA]</scope>
    <source>
        <strain evidence="17 18">SG-1</strain>
    </source>
</reference>
<dbReference type="InterPro" id="IPR012340">
    <property type="entry name" value="NA-bd_OB-fold"/>
</dbReference>
<dbReference type="KEGG" id="ntr:B0W44_14980"/>
<dbReference type="Gene3D" id="3.30.420.10">
    <property type="entry name" value="Ribonuclease H-like superfamily/Ribonuclease H"/>
    <property type="match status" value="1"/>
</dbReference>
<dbReference type="SUPFAM" id="SSF160975">
    <property type="entry name" value="AF1531-like"/>
    <property type="match status" value="1"/>
</dbReference>
<keyword evidence="7 13" id="KW-0540">Nuclease</keyword>
<comment type="function">
    <text evidence="11">DNA polymerase III is a complex, multichain enzyme responsible for most of the replicative synthesis in bacteria. This DNA polymerase also exhibits 3' to 5' exonuclease activity. The alpha chain is the DNA polymerase.</text>
</comment>
<dbReference type="GO" id="GO:0003887">
    <property type="term" value="F:DNA-directed DNA polymerase activity"/>
    <property type="evidence" value="ECO:0007669"/>
    <property type="project" value="UniProtKB-UniRule"/>
</dbReference>
<dbReference type="SMART" id="SM00481">
    <property type="entry name" value="POLIIIAc"/>
    <property type="match status" value="1"/>
</dbReference>
<evidence type="ECO:0000259" key="16">
    <source>
        <dbReference type="SMART" id="SM00481"/>
    </source>
</evidence>
<evidence type="ECO:0000256" key="14">
    <source>
        <dbReference type="SAM" id="Coils"/>
    </source>
</evidence>
<dbReference type="GO" id="GO:0003677">
    <property type="term" value="F:DNA binding"/>
    <property type="evidence" value="ECO:0007669"/>
    <property type="project" value="UniProtKB-UniRule"/>
</dbReference>
<feature type="coiled-coil region" evidence="14">
    <location>
        <begin position="694"/>
        <end position="721"/>
    </location>
</feature>
<dbReference type="GO" id="GO:0008408">
    <property type="term" value="F:3'-5' exonuclease activity"/>
    <property type="evidence" value="ECO:0007669"/>
    <property type="project" value="UniProtKB-UniRule"/>
</dbReference>
<protein>
    <recommendedName>
        <fullName evidence="13">DNA polymerase III PolC-type</fullName>
        <shortName evidence="13">PolIII</shortName>
        <ecNumber evidence="13">2.7.7.7</ecNumber>
    </recommendedName>
</protein>
<dbReference type="SUPFAM" id="SSF53098">
    <property type="entry name" value="Ribonuclease H-like"/>
    <property type="match status" value="1"/>
</dbReference>
<feature type="domain" description="Exonuclease" evidence="15">
    <location>
        <begin position="418"/>
        <end position="584"/>
    </location>
</feature>
<keyword evidence="4 13" id="KW-0808">Transferase</keyword>
<keyword evidence="18" id="KW-1185">Reference proteome</keyword>
<dbReference type="InterPro" id="IPR016195">
    <property type="entry name" value="Pol/histidinol_Pase-like"/>
</dbReference>
<dbReference type="EC" id="2.7.7.7" evidence="13"/>
<dbReference type="Pfam" id="PF11490">
    <property type="entry name" value="DNA_pol3_a_NII"/>
    <property type="match status" value="1"/>
</dbReference>
<dbReference type="HAMAP" id="MF_00356">
    <property type="entry name" value="DNApol_PolC"/>
    <property type="match status" value="1"/>
</dbReference>
<dbReference type="InterPro" id="IPR013520">
    <property type="entry name" value="Ribonucl_H"/>
</dbReference>
<name>A0A1U9K9W7_9BACL</name>
<dbReference type="EMBL" id="CP019699">
    <property type="protein sequence ID" value="AQS56855.1"/>
    <property type="molecule type" value="Genomic_DNA"/>
</dbReference>
<comment type="similarity">
    <text evidence="13">Belongs to the DNA polymerase type-C family. PolC subfamily.</text>
</comment>
<evidence type="ECO:0000256" key="11">
    <source>
        <dbReference type="ARBA" id="ARBA00025611"/>
    </source>
</evidence>
<dbReference type="InterPro" id="IPR006054">
    <property type="entry name" value="DnaQ"/>
</dbReference>
<keyword evidence="8 13" id="KW-0378">Hydrolase</keyword>
<dbReference type="Pfam" id="PF07733">
    <property type="entry name" value="DNA_pol3_alpha"/>
    <property type="match status" value="2"/>
</dbReference>
<evidence type="ECO:0000313" key="17">
    <source>
        <dbReference type="EMBL" id="AQS56855.1"/>
    </source>
</evidence>
<dbReference type="Pfam" id="PF01336">
    <property type="entry name" value="tRNA_anti-codon"/>
    <property type="match status" value="1"/>
</dbReference>
<dbReference type="PANTHER" id="PTHR32294:SF5">
    <property type="entry name" value="DNA POLYMERASE III POLC-TYPE"/>
    <property type="match status" value="1"/>
</dbReference>
<feature type="domain" description="Polymerase/histidinol phosphatase N-terminal" evidence="16">
    <location>
        <begin position="333"/>
        <end position="400"/>
    </location>
</feature>
<evidence type="ECO:0000256" key="9">
    <source>
        <dbReference type="ARBA" id="ARBA00022839"/>
    </source>
</evidence>
<sequence length="1432" mass="163088">MSTVEEKRERFNLLVRRAELPDEIVKGTVGHGYIEKVEVARRAKTWTLHLCFPAMISLQAYRQLTHRIQACFRHIADTRIVIHYEKKVHTETLIEEYWEDLVQHVAEASTYAARVLEKARRKVEGDYVTLYVHGPAIEMARKKKVDELVTTYFRRVASQTIRVFFQSEEVSLDIEQRYEAQKQEEEQQLVEEALKQRETARKEEGEGSAVSKIAIGYEIDDEPVPIQSISEEERRMTVQGEVFRTELRELRSGRTLLLFNLTDYTDSIQVKLFIREKEDAHLASFVKDGMWVKVRGSVQHDTFARELVIMANDLEQIDPLLTKRLDTAPDKRVEWHAHTTMSAMDGLCRPEKLVERAAEWGHRAVAITDHDVVQAFPDVYYASKKYGIKVLYGVEANVVNDAVPIVVRPEPRPLKESEYVVFDVETTGLSVVDNTIIELAGVKMKDGKVVDRFETFVNPHQPIPEHIQKLTNITQEMVENAPELEDVIREFTEFVGDAVLVAHNARFDMGFLHAGCQRAGVPKLENPVLDTLELARLLYPNLKNHRLNTLAAKFNVSLENHHRAVDDSEATGYILFHMLNDAVEKKITHLHRLNDFVGQDVQNARPFHCTIYAKNETGKKNLYKLVSLAHTEYFHRVPRIPKSKLDEYRDGLLICSGCEKGELFETVLNKSLEEAEEVAEFYDVLEIQPSDIHLHLVDKQVVESEERLKEANRKIVKIGEKLNKPVIATGNVHYLDPEDKRYREMLIHGITGFSPLKKQRKPDVHFRTTDEMLEAFKYLGEEKALDVVVTQPNALVEQFEELEIIPDDLYTPKIEGAEDDIREMSYAKAKEIYGDPLPDIVEKRLEKELNSIISHGFAVIYLIAQKLVKKSLDDGYLVGSRGSVGSSFVATMLNITEVNPLPPHYLCPHCKKSEWFTKGEIGSGFDLEAKACPDCGHDMIGEGQDIPFETFLGFKGDKVPDIDLNFSGEYQPIAHEYTKELFGEDHVFRAGTISTVAEKTAFGFVKKYAEQFGHSWRNAEVSRLASGCTGVKRTTGQHPGGIIVVPDDMEIYDFCPIQYPADDKQSKWRTTHYDFHSIHDNLLKLDILGHDDPTVIRMLQDLTGVDPKQIPLNDPKVMELFRSTDSLGVTPDEIGSNTGTLGIPEFGTRFVRQMLEDTRPNTFAELVQISGLSHGTDVWLNNAQELIRSNTAQLSEVISTRDDIMTYLIHKGMEPSLAFNIMESVRKGRGLKPEWKEAMREHSVPEWYIESCLKIKYMFPKAHAAAYVMMAVRIAYFKVYYPIEFYAAYFTVRADDFDVEVAVRGYDAIHEEIERIEKKGLDASPKEKNLLTILELAREMTARGFTFSNVDLYRSDAAKFLVDGNSLLPPFSAIAGVGVSAAQNIVKAREEGEFLSVEDLQQRSRASRNVMETLEEHGCLEGLPLSNQLSLF</sequence>
<dbReference type="Gene3D" id="2.40.50.140">
    <property type="entry name" value="Nucleic acid-binding proteins"/>
    <property type="match status" value="1"/>
</dbReference>
<proteinExistence type="inferred from homology"/>
<evidence type="ECO:0000256" key="5">
    <source>
        <dbReference type="ARBA" id="ARBA00022695"/>
    </source>
</evidence>
<dbReference type="CDD" id="cd04484">
    <property type="entry name" value="polC_OBF"/>
    <property type="match status" value="1"/>
</dbReference>
<keyword evidence="9 13" id="KW-0269">Exonuclease</keyword>
<keyword evidence="14" id="KW-0175">Coiled coil</keyword>
<dbReference type="Gene3D" id="3.20.20.140">
    <property type="entry name" value="Metal-dependent hydrolases"/>
    <property type="match status" value="2"/>
</dbReference>
<evidence type="ECO:0000259" key="15">
    <source>
        <dbReference type="SMART" id="SM00479"/>
    </source>
</evidence>
<evidence type="ECO:0000256" key="12">
    <source>
        <dbReference type="ARBA" id="ARBA00049244"/>
    </source>
</evidence>
<dbReference type="Pfam" id="PF14480">
    <property type="entry name" value="DNA_pol3_a_NI"/>
    <property type="match status" value="1"/>
</dbReference>
<dbReference type="InterPro" id="IPR024754">
    <property type="entry name" value="DNA_PolC-like_N_II"/>
</dbReference>
<dbReference type="CDD" id="cd07435">
    <property type="entry name" value="PHP_PolIIIA_POLC"/>
    <property type="match status" value="1"/>
</dbReference>
<dbReference type="PANTHER" id="PTHR32294">
    <property type="entry name" value="DNA POLYMERASE III SUBUNIT ALPHA"/>
    <property type="match status" value="1"/>
</dbReference>
<dbReference type="NCBIfam" id="NF001688">
    <property type="entry name" value="PRK00448.1"/>
    <property type="match status" value="1"/>
</dbReference>
<evidence type="ECO:0000256" key="10">
    <source>
        <dbReference type="ARBA" id="ARBA00022932"/>
    </source>
</evidence>
<evidence type="ECO:0000256" key="7">
    <source>
        <dbReference type="ARBA" id="ARBA00022722"/>
    </source>
</evidence>
<evidence type="ECO:0000256" key="6">
    <source>
        <dbReference type="ARBA" id="ARBA00022705"/>
    </source>
</evidence>
<evidence type="ECO:0000256" key="2">
    <source>
        <dbReference type="ARBA" id="ARBA00004496"/>
    </source>
</evidence>
<gene>
    <name evidence="13 17" type="primary">polC</name>
    <name evidence="17" type="ORF">B0W44_14980</name>
</gene>
<dbReference type="InterPro" id="IPR012337">
    <property type="entry name" value="RNaseH-like_sf"/>
</dbReference>
<dbReference type="Pfam" id="PF00929">
    <property type="entry name" value="RNase_T"/>
    <property type="match status" value="1"/>
</dbReference>
<dbReference type="Gene3D" id="1.10.150.870">
    <property type="match status" value="1"/>
</dbReference>
<evidence type="ECO:0000256" key="13">
    <source>
        <dbReference type="HAMAP-Rule" id="MF_00356"/>
    </source>
</evidence>
<dbReference type="Proteomes" id="UP000188603">
    <property type="component" value="Chromosome"/>
</dbReference>
<evidence type="ECO:0000256" key="1">
    <source>
        <dbReference type="ARBA" id="ARBA00003452"/>
    </source>
</evidence>
<evidence type="ECO:0000256" key="4">
    <source>
        <dbReference type="ARBA" id="ARBA00022679"/>
    </source>
</evidence>
<dbReference type="Pfam" id="PF14579">
    <property type="entry name" value="HHH_6"/>
    <property type="match status" value="1"/>
</dbReference>
<dbReference type="InterPro" id="IPR029460">
    <property type="entry name" value="DNAPol_HHH"/>
</dbReference>
<dbReference type="InterPro" id="IPR003141">
    <property type="entry name" value="Pol/His_phosphatase_N"/>
</dbReference>